<accession>A0A660S765</accession>
<comment type="similarity">
    <text evidence="2">Belongs to the bacterial solute-binding protein 1 family.</text>
</comment>
<dbReference type="PANTHER" id="PTHR43649:SF31">
    <property type="entry name" value="SN-GLYCEROL-3-PHOSPHATE-BINDING PERIPLASMIC PROTEIN UGPB"/>
    <property type="match status" value="1"/>
</dbReference>
<comment type="subcellular location">
    <subcellularLocation>
        <location evidence="1">Cell envelope</location>
    </subcellularLocation>
</comment>
<dbReference type="Gene3D" id="3.40.190.10">
    <property type="entry name" value="Periplasmic binding protein-like II"/>
    <property type="match status" value="2"/>
</dbReference>
<evidence type="ECO:0000256" key="2">
    <source>
        <dbReference type="ARBA" id="ARBA00008520"/>
    </source>
</evidence>
<name>A0A660S765_UNCT6</name>
<evidence type="ECO:0000313" key="8">
    <source>
        <dbReference type="Proteomes" id="UP000282321"/>
    </source>
</evidence>
<keyword evidence="3" id="KW-0813">Transport</keyword>
<dbReference type="InterPro" id="IPR006061">
    <property type="entry name" value="SBP_1_CS"/>
</dbReference>
<reference evidence="7 8" key="1">
    <citation type="submission" date="2018-06" db="EMBL/GenBank/DDBJ databases">
        <title>Extensive metabolic versatility and redundancy in microbially diverse, dynamic hydrothermal sediments.</title>
        <authorList>
            <person name="Dombrowski N."/>
            <person name="Teske A."/>
            <person name="Baker B.J."/>
        </authorList>
    </citation>
    <scope>NUCLEOTIDE SEQUENCE [LARGE SCALE GENOMIC DNA]</scope>
    <source>
        <strain evidence="7">B35_G9</strain>
    </source>
</reference>
<feature type="chain" id="PRO_5024810217" evidence="6">
    <location>
        <begin position="31"/>
        <end position="441"/>
    </location>
</feature>
<dbReference type="Pfam" id="PF13416">
    <property type="entry name" value="SBP_bac_8"/>
    <property type="match status" value="1"/>
</dbReference>
<dbReference type="InterPro" id="IPR006059">
    <property type="entry name" value="SBP"/>
</dbReference>
<dbReference type="EMBL" id="QNBC01000137">
    <property type="protein sequence ID" value="RKX64736.1"/>
    <property type="molecule type" value="Genomic_DNA"/>
</dbReference>
<keyword evidence="5" id="KW-0574">Periplasm</keyword>
<evidence type="ECO:0000256" key="5">
    <source>
        <dbReference type="ARBA" id="ARBA00022764"/>
    </source>
</evidence>
<protein>
    <submittedName>
        <fullName evidence="7">ABC transporter substrate-binding protein</fullName>
    </submittedName>
</protein>
<dbReference type="Proteomes" id="UP000282321">
    <property type="component" value="Unassembled WGS sequence"/>
</dbReference>
<dbReference type="AlphaFoldDB" id="A0A660S765"/>
<gene>
    <name evidence="7" type="ORF">DRP44_07785</name>
</gene>
<dbReference type="SUPFAM" id="SSF53850">
    <property type="entry name" value="Periplasmic binding protein-like II"/>
    <property type="match status" value="1"/>
</dbReference>
<dbReference type="PROSITE" id="PS51257">
    <property type="entry name" value="PROKAR_LIPOPROTEIN"/>
    <property type="match status" value="1"/>
</dbReference>
<comment type="caution">
    <text evidence="7">The sequence shown here is derived from an EMBL/GenBank/DDBJ whole genome shotgun (WGS) entry which is preliminary data.</text>
</comment>
<dbReference type="GO" id="GO:0030313">
    <property type="term" value="C:cell envelope"/>
    <property type="evidence" value="ECO:0007669"/>
    <property type="project" value="UniProtKB-SubCell"/>
</dbReference>
<dbReference type="PANTHER" id="PTHR43649">
    <property type="entry name" value="ARABINOSE-BINDING PROTEIN-RELATED"/>
    <property type="match status" value="1"/>
</dbReference>
<organism evidence="7 8">
    <name type="scientific">candidate division TA06 bacterium</name>
    <dbReference type="NCBI Taxonomy" id="2250710"/>
    <lineage>
        <taxon>Bacteria</taxon>
        <taxon>Bacteria division TA06</taxon>
    </lineage>
</organism>
<evidence type="ECO:0000256" key="1">
    <source>
        <dbReference type="ARBA" id="ARBA00004196"/>
    </source>
</evidence>
<feature type="signal peptide" evidence="6">
    <location>
        <begin position="1"/>
        <end position="30"/>
    </location>
</feature>
<evidence type="ECO:0000256" key="6">
    <source>
        <dbReference type="SAM" id="SignalP"/>
    </source>
</evidence>
<proteinExistence type="inferred from homology"/>
<evidence type="ECO:0000256" key="4">
    <source>
        <dbReference type="ARBA" id="ARBA00022729"/>
    </source>
</evidence>
<dbReference type="PROSITE" id="PS01037">
    <property type="entry name" value="SBP_BACTERIAL_1"/>
    <property type="match status" value="1"/>
</dbReference>
<evidence type="ECO:0000313" key="7">
    <source>
        <dbReference type="EMBL" id="RKX64736.1"/>
    </source>
</evidence>
<evidence type="ECO:0000256" key="3">
    <source>
        <dbReference type="ARBA" id="ARBA00022448"/>
    </source>
</evidence>
<dbReference type="GO" id="GO:0055085">
    <property type="term" value="P:transmembrane transport"/>
    <property type="evidence" value="ECO:0007669"/>
    <property type="project" value="InterPro"/>
</dbReference>
<sequence>MRVKCYNPFMKKIVILLLSLTILFSSCGKKTDKSNSTNNKNKIVTVTFWHVMGGPLKKTLESIVDDFNLTHPGIKVVPISVGSYNALSQKLMASIIGRKPPVIAQVYESWTSQFLDAGAVVPVSDFIKDSLVGLDSSEIKDIFPIFIYDNTFEGKLVSMPFNKSVPAYYYNEDLLKKLGYEKFPTTWDSLRMLFQVATKDTNNDGYPDIWGTAYSVNMWLYECMLYQNGGRIFSEDGKKCLVGSQASIDALRYWADLIKRYKVAYLTTGFQNQDDFLSGRVLAVSGSTVSLPFMYQTNPSFNLRICPIPHGKTKRVIISGTNIVIFNGVSEAQKKAAWEFIKYFRSPSVQAKWSYGTNYVPIRKSSFKDSLMVKKFNKFPGLYETFMQIEYGDIEPKSPSWFVGRTILNRNGLEPVMRGNISPEEALKEAQFLINEEIKKD</sequence>
<keyword evidence="4 6" id="KW-0732">Signal</keyword>
<dbReference type="CDD" id="cd14748">
    <property type="entry name" value="PBP2_UgpB"/>
    <property type="match status" value="1"/>
</dbReference>
<dbReference type="InterPro" id="IPR050490">
    <property type="entry name" value="Bact_solute-bd_prot1"/>
</dbReference>